<accession>A0ABV5MBU9</accession>
<gene>
    <name evidence="3" type="ORF">ACFFTR_24925</name>
</gene>
<dbReference type="Proteomes" id="UP001589608">
    <property type="component" value="Unassembled WGS sequence"/>
</dbReference>
<evidence type="ECO:0000313" key="4">
    <source>
        <dbReference type="Proteomes" id="UP001589608"/>
    </source>
</evidence>
<keyword evidence="3" id="KW-0808">Transferase</keyword>
<dbReference type="RefSeq" id="WP_223105175.1">
    <property type="nucleotide sequence ID" value="NZ_CP061913.1"/>
</dbReference>
<dbReference type="Pfam" id="PF13649">
    <property type="entry name" value="Methyltransf_25"/>
    <property type="match status" value="1"/>
</dbReference>
<comment type="caution">
    <text evidence="3">The sequence shown here is derived from an EMBL/GenBank/DDBJ whole genome shotgun (WGS) entry which is preliminary data.</text>
</comment>
<dbReference type="GO" id="GO:0008168">
    <property type="term" value="F:methyltransferase activity"/>
    <property type="evidence" value="ECO:0007669"/>
    <property type="project" value="UniProtKB-KW"/>
</dbReference>
<dbReference type="EC" id="2.1.1.-" evidence="3"/>
<dbReference type="Gene3D" id="3.40.50.150">
    <property type="entry name" value="Vaccinia Virus protein VP39"/>
    <property type="match status" value="1"/>
</dbReference>
<feature type="region of interest" description="Disordered" evidence="1">
    <location>
        <begin position="246"/>
        <end position="271"/>
    </location>
</feature>
<evidence type="ECO:0000259" key="2">
    <source>
        <dbReference type="Pfam" id="PF13649"/>
    </source>
</evidence>
<name>A0ABV5MBU9_9ACTN</name>
<dbReference type="InterPro" id="IPR029063">
    <property type="entry name" value="SAM-dependent_MTases_sf"/>
</dbReference>
<proteinExistence type="predicted"/>
<dbReference type="GO" id="GO:0032259">
    <property type="term" value="P:methylation"/>
    <property type="evidence" value="ECO:0007669"/>
    <property type="project" value="UniProtKB-KW"/>
</dbReference>
<dbReference type="PANTHER" id="PTHR43591:SF24">
    <property type="entry name" value="2-METHOXY-6-POLYPRENYL-1,4-BENZOQUINOL METHYLASE, MITOCHONDRIAL"/>
    <property type="match status" value="1"/>
</dbReference>
<feature type="domain" description="Methyltransferase" evidence="2">
    <location>
        <begin position="63"/>
        <end position="155"/>
    </location>
</feature>
<evidence type="ECO:0000313" key="3">
    <source>
        <dbReference type="EMBL" id="MFB9446341.1"/>
    </source>
</evidence>
<keyword evidence="3" id="KW-0489">Methyltransferase</keyword>
<evidence type="ECO:0000256" key="1">
    <source>
        <dbReference type="SAM" id="MobiDB-lite"/>
    </source>
</evidence>
<protein>
    <submittedName>
        <fullName evidence="3">Class I SAM-dependent methyltransferase</fullName>
        <ecNumber evidence="3">2.1.1.-</ecNumber>
    </submittedName>
</protein>
<dbReference type="InterPro" id="IPR041698">
    <property type="entry name" value="Methyltransf_25"/>
</dbReference>
<keyword evidence="4" id="KW-1185">Reference proteome</keyword>
<dbReference type="PANTHER" id="PTHR43591">
    <property type="entry name" value="METHYLTRANSFERASE"/>
    <property type="match status" value="1"/>
</dbReference>
<dbReference type="SUPFAM" id="SSF53335">
    <property type="entry name" value="S-adenosyl-L-methionine-dependent methyltransferases"/>
    <property type="match status" value="1"/>
</dbReference>
<dbReference type="EMBL" id="JBHMCA010000047">
    <property type="protein sequence ID" value="MFB9446341.1"/>
    <property type="molecule type" value="Genomic_DNA"/>
</dbReference>
<feature type="compositionally biased region" description="Basic residues" evidence="1">
    <location>
        <begin position="262"/>
        <end position="271"/>
    </location>
</feature>
<sequence length="271" mass="29055">MTSLDASYFDKWYADMAASADRDALIARTLGVPADLRLPGVLTGPGLDEVTAALHLPPDGLLLDIACGRGGYGIEAARRTGATLIGVDFSAVALDQARPLAADRLPGRATFQLGTLTETGIPSASADAVMCIDAIQFATPPAAGLRECRRLLKPGARLVLTTWQAVDPDDNRVPARIRAVHLERDLTEAGFTSITVHDRPAWRAAERSLWEAAVAVENPDPAVQSLQDEGRASLANFDQMHRVFATATAPLTRPTPTPADRRSRRPPVRPR</sequence>
<reference evidence="3 4" key="1">
    <citation type="submission" date="2024-09" db="EMBL/GenBank/DDBJ databases">
        <authorList>
            <person name="Sun Q."/>
            <person name="Mori K."/>
        </authorList>
    </citation>
    <scope>NUCLEOTIDE SEQUENCE [LARGE SCALE GENOMIC DNA]</scope>
    <source>
        <strain evidence="3 4">JCM 3307</strain>
    </source>
</reference>
<organism evidence="3 4">
    <name type="scientific">Dactylosporangium vinaceum</name>
    <dbReference type="NCBI Taxonomy" id="53362"/>
    <lineage>
        <taxon>Bacteria</taxon>
        <taxon>Bacillati</taxon>
        <taxon>Actinomycetota</taxon>
        <taxon>Actinomycetes</taxon>
        <taxon>Micromonosporales</taxon>
        <taxon>Micromonosporaceae</taxon>
        <taxon>Dactylosporangium</taxon>
    </lineage>
</organism>
<dbReference type="CDD" id="cd02440">
    <property type="entry name" value="AdoMet_MTases"/>
    <property type="match status" value="1"/>
</dbReference>